<evidence type="ECO:0000256" key="2">
    <source>
        <dbReference type="ARBA" id="ARBA00022525"/>
    </source>
</evidence>
<comment type="caution">
    <text evidence="3">The sequence shown here is derived from an EMBL/GenBank/DDBJ whole genome shotgun (WGS) entry which is preliminary data.</text>
</comment>
<dbReference type="PRINTS" id="PR00313">
    <property type="entry name" value="CABNDNGRPT"/>
</dbReference>
<dbReference type="InterPro" id="IPR001343">
    <property type="entry name" value="Hemolysn_Ca-bd"/>
</dbReference>
<dbReference type="SUPFAM" id="SSF51120">
    <property type="entry name" value="beta-Roll"/>
    <property type="match status" value="1"/>
</dbReference>
<name>A0ABS0Y057_9HYPH</name>
<dbReference type="InterPro" id="IPR050557">
    <property type="entry name" value="RTX_toxin/Mannuronan_C5-epim"/>
</dbReference>
<dbReference type="Gene3D" id="2.150.10.10">
    <property type="entry name" value="Serralysin-like metalloprotease, C-terminal"/>
    <property type="match status" value="1"/>
</dbReference>
<accession>A0ABS0Y057</accession>
<comment type="subcellular location">
    <subcellularLocation>
        <location evidence="1">Secreted</location>
    </subcellularLocation>
</comment>
<gene>
    <name evidence="3" type="ORF">JAO75_09540</name>
</gene>
<reference evidence="4" key="1">
    <citation type="submission" date="2020-12" db="EMBL/GenBank/DDBJ databases">
        <title>Hymenobacter sp.</title>
        <authorList>
            <person name="Kim M.K."/>
        </authorList>
    </citation>
    <scope>NUCLEOTIDE SEQUENCE [LARGE SCALE GENOMIC DNA]</scope>
    <source>
        <strain evidence="4">BT325</strain>
    </source>
</reference>
<protein>
    <submittedName>
        <fullName evidence="3">Uncharacterized protein</fullName>
    </submittedName>
</protein>
<dbReference type="PROSITE" id="PS00330">
    <property type="entry name" value="HEMOLYSIN_CALCIUM"/>
    <property type="match status" value="1"/>
</dbReference>
<dbReference type="Proteomes" id="UP000620670">
    <property type="component" value="Unassembled WGS sequence"/>
</dbReference>
<sequence>MLDHEQDATHKVVIQVSDGRGGVRAFEKIINVDDLTREVMTSANASPLNDIIKGSKTKNYKDKFYGGAGDDKLWGGYGNDILYGGTGKDAFVFDGKLGTSKTDRKVNFDKIMDYSVKDDSIWLDNALFKSNKNLFKAIKKGTESNPKKMASKFFTVGDKAKQADDYFVYDSKKRVLYYDADGSGSKAAIEIASFTKNKALKVLKASEFFFI</sequence>
<dbReference type="Pfam" id="PF00353">
    <property type="entry name" value="HemolysinCabind"/>
    <property type="match status" value="1"/>
</dbReference>
<dbReference type="InterPro" id="IPR011049">
    <property type="entry name" value="Serralysin-like_metalloprot_C"/>
</dbReference>
<keyword evidence="2" id="KW-0964">Secreted</keyword>
<dbReference type="InterPro" id="IPR018511">
    <property type="entry name" value="Hemolysin-typ_Ca-bd_CS"/>
</dbReference>
<dbReference type="PANTHER" id="PTHR38340:SF1">
    <property type="entry name" value="S-LAYER PROTEIN"/>
    <property type="match status" value="1"/>
</dbReference>
<keyword evidence="4" id="KW-1185">Reference proteome</keyword>
<organism evidence="3 4">
    <name type="scientific">Microvirga splendida</name>
    <dbReference type="NCBI Taxonomy" id="2795727"/>
    <lineage>
        <taxon>Bacteria</taxon>
        <taxon>Pseudomonadati</taxon>
        <taxon>Pseudomonadota</taxon>
        <taxon>Alphaproteobacteria</taxon>
        <taxon>Hyphomicrobiales</taxon>
        <taxon>Methylobacteriaceae</taxon>
        <taxon>Microvirga</taxon>
    </lineage>
</organism>
<evidence type="ECO:0000313" key="3">
    <source>
        <dbReference type="EMBL" id="MBJ6125644.1"/>
    </source>
</evidence>
<evidence type="ECO:0000313" key="4">
    <source>
        <dbReference type="Proteomes" id="UP000620670"/>
    </source>
</evidence>
<evidence type="ECO:0000256" key="1">
    <source>
        <dbReference type="ARBA" id="ARBA00004613"/>
    </source>
</evidence>
<dbReference type="PANTHER" id="PTHR38340">
    <property type="entry name" value="S-LAYER PROTEIN"/>
    <property type="match status" value="1"/>
</dbReference>
<proteinExistence type="predicted"/>
<dbReference type="EMBL" id="JAELXT010000007">
    <property type="protein sequence ID" value="MBJ6125644.1"/>
    <property type="molecule type" value="Genomic_DNA"/>
</dbReference>